<sequence>MSSKHSILKNVQHALNKNTITKAEAHYEQPYSNQQSDLIQQYKTLQEANRAKVYDVADLDSSLAEVFRDLDSQRILWTQNLPCQKIDGFDYLDYDKSVEELREELFDTDTSIIEAICGVANLGIVGLRSDVRSPRLASLITPRCVILLHKNNIVSSIYDGIQKLKDTQDKALPTNMIFVAGPSRTADIELQTVFGVHGPQAVSVVLFG</sequence>
<evidence type="ECO:0000313" key="2">
    <source>
        <dbReference type="EMBL" id="SQB98157.1"/>
    </source>
</evidence>
<feature type="domain" description="LUD" evidence="1">
    <location>
        <begin position="94"/>
        <end position="206"/>
    </location>
</feature>
<dbReference type="PANTHER" id="PTHR43682:SF1">
    <property type="entry name" value="LACTATE UTILIZATION PROTEIN C"/>
    <property type="match status" value="1"/>
</dbReference>
<name>A0A2X3B8T6_9HELI</name>
<reference evidence="2 3" key="1">
    <citation type="submission" date="2018-06" db="EMBL/GenBank/DDBJ databases">
        <authorList>
            <consortium name="Pathogen Informatics"/>
            <person name="Doyle S."/>
        </authorList>
    </citation>
    <scope>NUCLEOTIDE SEQUENCE [LARGE SCALE GENOMIC DNA]</scope>
    <source>
        <strain evidence="2 3">NCTC13102</strain>
    </source>
</reference>
<dbReference type="AlphaFoldDB" id="A0A2X3B8T6"/>
<evidence type="ECO:0000259" key="1">
    <source>
        <dbReference type="Pfam" id="PF02589"/>
    </source>
</evidence>
<dbReference type="SUPFAM" id="SSF100950">
    <property type="entry name" value="NagB/RpiA/CoA transferase-like"/>
    <property type="match status" value="1"/>
</dbReference>
<dbReference type="InterPro" id="IPR003741">
    <property type="entry name" value="LUD_dom"/>
</dbReference>
<dbReference type="InterPro" id="IPR024185">
    <property type="entry name" value="FTHF_cligase-like_sf"/>
</dbReference>
<dbReference type="Pfam" id="PF02589">
    <property type="entry name" value="LUD_dom"/>
    <property type="match status" value="1"/>
</dbReference>
<dbReference type="Gene3D" id="3.40.50.10420">
    <property type="entry name" value="NagB/RpiA/CoA transferase-like"/>
    <property type="match status" value="1"/>
</dbReference>
<evidence type="ECO:0000313" key="3">
    <source>
        <dbReference type="Proteomes" id="UP000250166"/>
    </source>
</evidence>
<proteinExistence type="predicted"/>
<protein>
    <submittedName>
        <fullName evidence="2">Uncharacterized ACR, YkgG family COG1556</fullName>
    </submittedName>
</protein>
<dbReference type="EMBL" id="UAWL01000006">
    <property type="protein sequence ID" value="SQB98157.1"/>
    <property type="molecule type" value="Genomic_DNA"/>
</dbReference>
<gene>
    <name evidence="2" type="ORF">NCTC13102_00608</name>
</gene>
<accession>A0A2X3B8T6</accession>
<dbReference type="RefSeq" id="WP_023946293.1">
    <property type="nucleotide sequence ID" value="NZ_JAERIV010000006.1"/>
</dbReference>
<dbReference type="PANTHER" id="PTHR43682">
    <property type="entry name" value="LACTATE UTILIZATION PROTEIN C"/>
    <property type="match status" value="1"/>
</dbReference>
<dbReference type="InterPro" id="IPR037171">
    <property type="entry name" value="NagB/RpiA_transferase-like"/>
</dbReference>
<dbReference type="Proteomes" id="UP000250166">
    <property type="component" value="Unassembled WGS sequence"/>
</dbReference>
<organism evidence="2 3">
    <name type="scientific">Helicobacter fennelliae</name>
    <dbReference type="NCBI Taxonomy" id="215"/>
    <lineage>
        <taxon>Bacteria</taxon>
        <taxon>Pseudomonadati</taxon>
        <taxon>Campylobacterota</taxon>
        <taxon>Epsilonproteobacteria</taxon>
        <taxon>Campylobacterales</taxon>
        <taxon>Helicobacteraceae</taxon>
        <taxon>Helicobacter</taxon>
    </lineage>
</organism>